<dbReference type="Proteomes" id="UP001176940">
    <property type="component" value="Unassembled WGS sequence"/>
</dbReference>
<evidence type="ECO:0000313" key="1">
    <source>
        <dbReference type="EMBL" id="CAJ0940242.1"/>
    </source>
</evidence>
<dbReference type="EMBL" id="CAUEEQ010016634">
    <property type="protein sequence ID" value="CAJ0940242.1"/>
    <property type="molecule type" value="Genomic_DNA"/>
</dbReference>
<protein>
    <submittedName>
        <fullName evidence="1">Uncharacterized protein</fullName>
    </submittedName>
</protein>
<proteinExistence type="predicted"/>
<evidence type="ECO:0000313" key="2">
    <source>
        <dbReference type="Proteomes" id="UP001176940"/>
    </source>
</evidence>
<reference evidence="1" key="1">
    <citation type="submission" date="2023-07" db="EMBL/GenBank/DDBJ databases">
        <authorList>
            <person name="Stuckert A."/>
        </authorList>
    </citation>
    <scope>NUCLEOTIDE SEQUENCE</scope>
</reference>
<name>A0ABN9LEP3_9NEOB</name>
<comment type="caution">
    <text evidence="1">The sequence shown here is derived from an EMBL/GenBank/DDBJ whole genome shotgun (WGS) entry which is preliminary data.</text>
</comment>
<gene>
    <name evidence="1" type="ORF">RIMI_LOCUS8401936</name>
</gene>
<accession>A0ABN9LEP3</accession>
<keyword evidence="2" id="KW-1185">Reference proteome</keyword>
<organism evidence="1 2">
    <name type="scientific">Ranitomeya imitator</name>
    <name type="common">mimic poison frog</name>
    <dbReference type="NCBI Taxonomy" id="111125"/>
    <lineage>
        <taxon>Eukaryota</taxon>
        <taxon>Metazoa</taxon>
        <taxon>Chordata</taxon>
        <taxon>Craniata</taxon>
        <taxon>Vertebrata</taxon>
        <taxon>Euteleostomi</taxon>
        <taxon>Amphibia</taxon>
        <taxon>Batrachia</taxon>
        <taxon>Anura</taxon>
        <taxon>Neobatrachia</taxon>
        <taxon>Hyloidea</taxon>
        <taxon>Dendrobatidae</taxon>
        <taxon>Dendrobatinae</taxon>
        <taxon>Ranitomeya</taxon>
    </lineage>
</organism>
<sequence>MNILLIKTVCGKWWLQHSTEYLCSLNFLNLKEMMSVNTTMLKFAVYLRQIPNFMEDIVDPRNQKS</sequence>